<proteinExistence type="predicted"/>
<evidence type="ECO:0000256" key="4">
    <source>
        <dbReference type="ARBA" id="ARBA00022989"/>
    </source>
</evidence>
<dbReference type="FunCoup" id="S8E5F5">
    <property type="interactions" value="64"/>
</dbReference>
<sequence>MFTCISKSLRFYRIHLLLFTIVPLVAASIFWASNGEFKIRFVDALFVCVSAATGTGLSPVDLSGTTPWQQAVITLLEICGNLVFVAWVVVYFRRAYFIDHLKHIVAAEHGRKTARHETSASHASQGNSSRTIVDHLAVYGLNELHERQSSEFTPISRRTSKRTSAKGSPVIRPDMVRRLDIPPHPIDPTGNTSLGAYASGVQPPCLPNSKRAVDSDRCPSVRSIDASAQAPQPRHAHPESFGGFPYPWTILSRMFRRLLPTLHQKLRRTMTMPRTSTLLPQNGDPAAVLTGEETRRVPYISFSASVGRNSTFHNLTDENIEELGGVEYRALTALLWIVPLYYFGLLAFSFIIIAPYANLARWRWIFRIPEQHRNINPIWYMFSAFQVVGAWANTGMSLVDQNMVPFREAYPMITFLVLDVLAGNTAFPIFLRFLIWVLTKLLHRDSRTKEALHFLLDHPRRCFIYLFPANQTWVLLVVQSAIDVVLWVFNIALDLGNPATESISIGTRLIDALLQAAAVRSAGFQAIPVSTVVPAVQVLDVIMMYVAIYPIALRQVEPTPYFHLRVARASLTHHFLTRPNRSVRATNVYEETSLGIYEHVEETTYGLDDSPDSRVEIWGRYLWQHARRQLSFDIWWLVLSLFLICIVERTPLMDTSKASCFNIFAIIFELVSAYGTVGLSLGVPYANYSFSGALHTLSKLILCAVMIRGRHRGLPVALDRAVLLPHEFEKREDSAEKAQDLPVEDLTMLSEKRQQSDATSVAPEKDGLTEVLSTSNRASRIRTLNFADDQPKYGARLVDDHIDNITSDVPRSRIHDIDEKSPV</sequence>
<keyword evidence="6 8" id="KW-0472">Membrane</keyword>
<evidence type="ECO:0000313" key="10">
    <source>
        <dbReference type="Proteomes" id="UP000015241"/>
    </source>
</evidence>
<dbReference type="InParanoid" id="S8E5F5"/>
<dbReference type="GO" id="GO:0005886">
    <property type="term" value="C:plasma membrane"/>
    <property type="evidence" value="ECO:0007669"/>
    <property type="project" value="TreeGrafter"/>
</dbReference>
<feature type="transmembrane region" description="Helical" evidence="8">
    <location>
        <begin position="411"/>
        <end position="442"/>
    </location>
</feature>
<evidence type="ECO:0000256" key="7">
    <source>
        <dbReference type="SAM" id="MobiDB-lite"/>
    </source>
</evidence>
<dbReference type="Proteomes" id="UP000015241">
    <property type="component" value="Unassembled WGS sequence"/>
</dbReference>
<feature type="transmembrane region" description="Helical" evidence="8">
    <location>
        <begin position="378"/>
        <end position="399"/>
    </location>
</feature>
<feature type="region of interest" description="Disordered" evidence="7">
    <location>
        <begin position="149"/>
        <end position="168"/>
    </location>
</feature>
<dbReference type="STRING" id="743788.S8E5F5"/>
<keyword evidence="3 8" id="KW-0812">Transmembrane</keyword>
<organism evidence="9 10">
    <name type="scientific">Fomitopsis schrenkii</name>
    <name type="common">Brown rot fungus</name>
    <dbReference type="NCBI Taxonomy" id="2126942"/>
    <lineage>
        <taxon>Eukaryota</taxon>
        <taxon>Fungi</taxon>
        <taxon>Dikarya</taxon>
        <taxon>Basidiomycota</taxon>
        <taxon>Agaricomycotina</taxon>
        <taxon>Agaricomycetes</taxon>
        <taxon>Polyporales</taxon>
        <taxon>Fomitopsis</taxon>
    </lineage>
</organism>
<keyword evidence="2" id="KW-0813">Transport</keyword>
<evidence type="ECO:0000256" key="1">
    <source>
        <dbReference type="ARBA" id="ARBA00004141"/>
    </source>
</evidence>
<keyword evidence="10" id="KW-1185">Reference proteome</keyword>
<dbReference type="PANTHER" id="PTHR31064">
    <property type="entry name" value="POTASSIUM TRANSPORT PROTEIN DDB_G0292412-RELATED"/>
    <property type="match status" value="1"/>
</dbReference>
<dbReference type="eggNOG" id="KOG1341">
    <property type="taxonomic scope" value="Eukaryota"/>
</dbReference>
<evidence type="ECO:0000313" key="9">
    <source>
        <dbReference type="EMBL" id="EPT00282.1"/>
    </source>
</evidence>
<feature type="transmembrane region" description="Helical" evidence="8">
    <location>
        <begin position="39"/>
        <end position="60"/>
    </location>
</feature>
<name>S8E5F5_FOMSC</name>
<protein>
    <recommendedName>
        <fullName evidence="11">Potassium transport protein</fullName>
    </recommendedName>
</protein>
<feature type="transmembrane region" description="Helical" evidence="8">
    <location>
        <begin position="630"/>
        <end position="647"/>
    </location>
</feature>
<dbReference type="GO" id="GO:0030007">
    <property type="term" value="P:intracellular potassium ion homeostasis"/>
    <property type="evidence" value="ECO:0007669"/>
    <property type="project" value="TreeGrafter"/>
</dbReference>
<accession>S8E5F5</accession>
<keyword evidence="5" id="KW-0406">Ion transport</keyword>
<dbReference type="InterPro" id="IPR003445">
    <property type="entry name" value="Cat_transpt"/>
</dbReference>
<dbReference type="GO" id="GO:1990573">
    <property type="term" value="P:potassium ion import across plasma membrane"/>
    <property type="evidence" value="ECO:0007669"/>
    <property type="project" value="TreeGrafter"/>
</dbReference>
<evidence type="ECO:0000256" key="6">
    <source>
        <dbReference type="ARBA" id="ARBA00023136"/>
    </source>
</evidence>
<evidence type="ECO:0000256" key="8">
    <source>
        <dbReference type="SAM" id="Phobius"/>
    </source>
</evidence>
<dbReference type="Pfam" id="PF02386">
    <property type="entry name" value="TrkH"/>
    <property type="match status" value="2"/>
</dbReference>
<feature type="transmembrane region" description="Helical" evidence="8">
    <location>
        <begin position="12"/>
        <end position="33"/>
    </location>
</feature>
<dbReference type="PANTHER" id="PTHR31064:SF30">
    <property type="entry name" value="HIGH-AFFINITY POTASSIUM TRANSPORT PROTEIN-RELATED"/>
    <property type="match status" value="1"/>
</dbReference>
<dbReference type="AlphaFoldDB" id="S8E5F5"/>
<dbReference type="HOGENOM" id="CLU_005947_3_0_1"/>
<feature type="transmembrane region" description="Helical" evidence="8">
    <location>
        <begin position="659"/>
        <end position="682"/>
    </location>
</feature>
<gene>
    <name evidence="9" type="ORF">FOMPIDRAFT_55551</name>
</gene>
<keyword evidence="4 8" id="KW-1133">Transmembrane helix</keyword>
<feature type="region of interest" description="Disordered" evidence="7">
    <location>
        <begin position="207"/>
        <end position="239"/>
    </location>
</feature>
<comment type="subcellular location">
    <subcellularLocation>
        <location evidence="1">Membrane</location>
        <topology evidence="1">Multi-pass membrane protein</topology>
    </subcellularLocation>
</comment>
<dbReference type="OrthoDB" id="9999863at2759"/>
<dbReference type="EMBL" id="KE504150">
    <property type="protein sequence ID" value="EPT00282.1"/>
    <property type="molecule type" value="Genomic_DNA"/>
</dbReference>
<dbReference type="GO" id="GO:0140107">
    <property type="term" value="F:high-affinity potassium ion transmembrane transporter activity"/>
    <property type="evidence" value="ECO:0007669"/>
    <property type="project" value="TreeGrafter"/>
</dbReference>
<evidence type="ECO:0000256" key="3">
    <source>
        <dbReference type="ARBA" id="ARBA00022692"/>
    </source>
</evidence>
<dbReference type="InterPro" id="IPR051143">
    <property type="entry name" value="TrkH_K-transport"/>
</dbReference>
<feature type="transmembrane region" description="Helical" evidence="8">
    <location>
        <begin position="333"/>
        <end position="357"/>
    </location>
</feature>
<evidence type="ECO:0000256" key="5">
    <source>
        <dbReference type="ARBA" id="ARBA00023065"/>
    </source>
</evidence>
<reference evidence="9 10" key="1">
    <citation type="journal article" date="2012" name="Science">
        <title>The Paleozoic origin of enzymatic lignin decomposition reconstructed from 31 fungal genomes.</title>
        <authorList>
            <person name="Floudas D."/>
            <person name="Binder M."/>
            <person name="Riley R."/>
            <person name="Barry K."/>
            <person name="Blanchette R.A."/>
            <person name="Henrissat B."/>
            <person name="Martinez A.T."/>
            <person name="Otillar R."/>
            <person name="Spatafora J.W."/>
            <person name="Yadav J.S."/>
            <person name="Aerts A."/>
            <person name="Benoit I."/>
            <person name="Boyd A."/>
            <person name="Carlson A."/>
            <person name="Copeland A."/>
            <person name="Coutinho P.M."/>
            <person name="de Vries R.P."/>
            <person name="Ferreira P."/>
            <person name="Findley K."/>
            <person name="Foster B."/>
            <person name="Gaskell J."/>
            <person name="Glotzer D."/>
            <person name="Gorecki P."/>
            <person name="Heitman J."/>
            <person name="Hesse C."/>
            <person name="Hori C."/>
            <person name="Igarashi K."/>
            <person name="Jurgens J.A."/>
            <person name="Kallen N."/>
            <person name="Kersten P."/>
            <person name="Kohler A."/>
            <person name="Kuees U."/>
            <person name="Kumar T.K.A."/>
            <person name="Kuo A."/>
            <person name="LaButti K."/>
            <person name="Larrondo L.F."/>
            <person name="Lindquist E."/>
            <person name="Ling A."/>
            <person name="Lombard V."/>
            <person name="Lucas S."/>
            <person name="Lundell T."/>
            <person name="Martin R."/>
            <person name="McLaughlin D.J."/>
            <person name="Morgenstern I."/>
            <person name="Morin E."/>
            <person name="Murat C."/>
            <person name="Nagy L.G."/>
            <person name="Nolan M."/>
            <person name="Ohm R.A."/>
            <person name="Patyshakuliyeva A."/>
            <person name="Rokas A."/>
            <person name="Ruiz-Duenas F.J."/>
            <person name="Sabat G."/>
            <person name="Salamov A."/>
            <person name="Samejima M."/>
            <person name="Schmutz J."/>
            <person name="Slot J.C."/>
            <person name="St John F."/>
            <person name="Stenlid J."/>
            <person name="Sun H."/>
            <person name="Sun S."/>
            <person name="Syed K."/>
            <person name="Tsang A."/>
            <person name="Wiebenga A."/>
            <person name="Young D."/>
            <person name="Pisabarro A."/>
            <person name="Eastwood D.C."/>
            <person name="Martin F."/>
            <person name="Cullen D."/>
            <person name="Grigoriev I.V."/>
            <person name="Hibbett D.S."/>
        </authorList>
    </citation>
    <scope>NUCLEOTIDE SEQUENCE</scope>
    <source>
        <strain evidence="10">FP-58527</strain>
    </source>
</reference>
<feature type="transmembrane region" description="Helical" evidence="8">
    <location>
        <begin position="72"/>
        <end position="92"/>
    </location>
</feature>
<evidence type="ECO:0000256" key="2">
    <source>
        <dbReference type="ARBA" id="ARBA00022448"/>
    </source>
</evidence>
<evidence type="ECO:0008006" key="11">
    <source>
        <dbReference type="Google" id="ProtNLM"/>
    </source>
</evidence>